<feature type="compositionally biased region" description="Polar residues" evidence="6">
    <location>
        <begin position="439"/>
        <end position="456"/>
    </location>
</feature>
<evidence type="ECO:0000259" key="7">
    <source>
        <dbReference type="PROSITE" id="PS50237"/>
    </source>
</evidence>
<organism evidence="8 9">
    <name type="scientific">[Candida] railenensis</name>
    <dbReference type="NCBI Taxonomy" id="45579"/>
    <lineage>
        <taxon>Eukaryota</taxon>
        <taxon>Fungi</taxon>
        <taxon>Dikarya</taxon>
        <taxon>Ascomycota</taxon>
        <taxon>Saccharomycotina</taxon>
        <taxon>Pichiomycetes</taxon>
        <taxon>Debaryomycetaceae</taxon>
        <taxon>Kurtzmaniella</taxon>
    </lineage>
</organism>
<sequence length="882" mass="100880">MPSYPDSSGANQAGVSGKSSSRKPFGGLRRKVQPPNHADEESTPRSLPYNTSMATPSHTNYVSNCYCCGSVLAYPDGASKFKCTVCDTTNFVTKDSLDGKEVSYYPKPVTYEELSHLLNQCMANVQSLDGPNGSKEQSQNRAQTLHTIFEPLSKRLYDAFRSVECLRRSFLLNYRRTSLHYSNSNLDLNGIKNLFNLLTRLPTKRPLYNALSGAVELLKRVSFQPQDDTRRLYHLLILLEIPYLTSALVPRTTSSASSPLNSRQGSAIFRMVDVPEIRNLLREILSKTLGMLSQSVTPISSNYVCSWWSKLPNDEFIQKVENINLYITFYLRRYFEKVKQFDRKRSINYRLPITSIADNNSKESEVNVNDTQQKIKINQYGDDWHLRAASIILAMLFKANTVRGFYKIPCHFFYNSMVDFVHVKLDFDSWQKKQREKTVGNSSERGPSPTANSPPDIQTVIEYIQDSDRARSMLVDSASFYFCQYPFLISLGAKISILEYEARRKMERKAEEAFISSLDKKVAEDVYFRVKVRRDHIVQDSLYCIQSNTSNLMKSLKVQFINEPGIDAGGLKKEWFLLLTKEIFGPQTGMLVEVEESNCLWFNMVPIDNLEMYYLFGAILGLAIYNSTILDLHFPLSIYKTLLNKTLTFEDYSDIYPEVARNLLKLKTYSSDELSMMDLTFEVTITDAFGNIYTRELIPNGRKKRVTKENLGFYIDRYSSYFICGGILPQLKSFVNGFKTVIGGNALSLFHPEEIELLICGSDEKYLDIDILKSITKYVGFKDRESAEKDATIAWFWEYMHSMDYTSHKKLLRFVTGSDRVPATGLQNLSFKISKASTSFSERLPIAHTCFNELSLYSYKSKEKLVRKMTLAVNESLGFGIK</sequence>
<evidence type="ECO:0000256" key="6">
    <source>
        <dbReference type="SAM" id="MobiDB-lite"/>
    </source>
</evidence>
<gene>
    <name evidence="8" type="ORF">CLIB1423_06S00694</name>
</gene>
<dbReference type="AlphaFoldDB" id="A0A9P0QNX0"/>
<dbReference type="Gene3D" id="3.30.2410.10">
    <property type="entry name" value="Hect, E3 ligase catalytic domain"/>
    <property type="match status" value="1"/>
</dbReference>
<reference evidence="8" key="1">
    <citation type="submission" date="2022-03" db="EMBL/GenBank/DDBJ databases">
        <authorList>
            <person name="Legras J.-L."/>
            <person name="Devillers H."/>
            <person name="Grondin C."/>
        </authorList>
    </citation>
    <scope>NUCLEOTIDE SEQUENCE</scope>
    <source>
        <strain evidence="8">CLIB 1423</strain>
    </source>
</reference>
<proteinExistence type="predicted"/>
<feature type="region of interest" description="Disordered" evidence="6">
    <location>
        <begin position="436"/>
        <end position="456"/>
    </location>
</feature>
<feature type="domain" description="HECT" evidence="7">
    <location>
        <begin position="548"/>
        <end position="882"/>
    </location>
</feature>
<dbReference type="EC" id="2.3.2.26" evidence="2"/>
<evidence type="ECO:0000313" key="8">
    <source>
        <dbReference type="EMBL" id="CAH2352185.1"/>
    </source>
</evidence>
<feature type="active site" description="Glycyl thioester intermediate" evidence="5">
    <location>
        <position position="850"/>
    </location>
</feature>
<evidence type="ECO:0000256" key="3">
    <source>
        <dbReference type="ARBA" id="ARBA00022679"/>
    </source>
</evidence>
<feature type="region of interest" description="Disordered" evidence="6">
    <location>
        <begin position="1"/>
        <end position="51"/>
    </location>
</feature>
<dbReference type="EMBL" id="CAKXYY010000006">
    <property type="protein sequence ID" value="CAH2352185.1"/>
    <property type="molecule type" value="Genomic_DNA"/>
</dbReference>
<dbReference type="Proteomes" id="UP000837801">
    <property type="component" value="Unassembled WGS sequence"/>
</dbReference>
<comment type="catalytic activity">
    <reaction evidence="1">
        <text>S-ubiquitinyl-[E2 ubiquitin-conjugating enzyme]-L-cysteine + [acceptor protein]-L-lysine = [E2 ubiquitin-conjugating enzyme]-L-cysteine + N(6)-ubiquitinyl-[acceptor protein]-L-lysine.</text>
        <dbReference type="EC" id="2.3.2.26"/>
    </reaction>
</comment>
<feature type="compositionally biased region" description="Polar residues" evidence="6">
    <location>
        <begin position="1"/>
        <end position="19"/>
    </location>
</feature>
<dbReference type="NCBIfam" id="TIGR01053">
    <property type="entry name" value="LSD1"/>
    <property type="match status" value="1"/>
</dbReference>
<dbReference type="SUPFAM" id="SSF56204">
    <property type="entry name" value="Hect, E3 ligase catalytic domain"/>
    <property type="match status" value="1"/>
</dbReference>
<dbReference type="InterPro" id="IPR000569">
    <property type="entry name" value="HECT_dom"/>
</dbReference>
<comment type="caution">
    <text evidence="8">The sequence shown here is derived from an EMBL/GenBank/DDBJ whole genome shotgun (WGS) entry which is preliminary data.</text>
</comment>
<evidence type="ECO:0000256" key="1">
    <source>
        <dbReference type="ARBA" id="ARBA00000885"/>
    </source>
</evidence>
<dbReference type="PANTHER" id="PTHR45700">
    <property type="entry name" value="UBIQUITIN-PROTEIN LIGASE E3C"/>
    <property type="match status" value="1"/>
</dbReference>
<keyword evidence="9" id="KW-1185">Reference proteome</keyword>
<protein>
    <recommendedName>
        <fullName evidence="2">HECT-type E3 ubiquitin transferase</fullName>
        <ecNumber evidence="2">2.3.2.26</ecNumber>
    </recommendedName>
</protein>
<evidence type="ECO:0000256" key="2">
    <source>
        <dbReference type="ARBA" id="ARBA00012485"/>
    </source>
</evidence>
<dbReference type="SMART" id="SM00119">
    <property type="entry name" value="HECTc"/>
    <property type="match status" value="1"/>
</dbReference>
<dbReference type="Gene3D" id="3.90.1750.10">
    <property type="entry name" value="Hect, E3 ligase catalytic domains"/>
    <property type="match status" value="1"/>
</dbReference>
<dbReference type="CDD" id="cd00078">
    <property type="entry name" value="HECTc"/>
    <property type="match status" value="1"/>
</dbReference>
<name>A0A9P0QNX0_9ASCO</name>
<evidence type="ECO:0000256" key="5">
    <source>
        <dbReference type="PROSITE-ProRule" id="PRU00104"/>
    </source>
</evidence>
<dbReference type="GO" id="GO:0061630">
    <property type="term" value="F:ubiquitin protein ligase activity"/>
    <property type="evidence" value="ECO:0007669"/>
    <property type="project" value="UniProtKB-EC"/>
</dbReference>
<dbReference type="InterPro" id="IPR044611">
    <property type="entry name" value="E3A/B/C-like"/>
</dbReference>
<accession>A0A9P0QNX0</accession>
<dbReference type="OrthoDB" id="8068875at2759"/>
<dbReference type="Pfam" id="PF00632">
    <property type="entry name" value="HECT"/>
    <property type="match status" value="1"/>
</dbReference>
<dbReference type="PROSITE" id="PS50237">
    <property type="entry name" value="HECT"/>
    <property type="match status" value="1"/>
</dbReference>
<dbReference type="InterPro" id="IPR035983">
    <property type="entry name" value="Hect_E3_ubiquitin_ligase"/>
</dbReference>
<evidence type="ECO:0000256" key="4">
    <source>
        <dbReference type="ARBA" id="ARBA00022786"/>
    </source>
</evidence>
<dbReference type="FunFam" id="3.30.2410.10:FF:000003">
    <property type="entry name" value="probable E3 ubiquitin-protein ligase HERC4 isoform X1"/>
    <property type="match status" value="1"/>
</dbReference>
<dbReference type="PANTHER" id="PTHR45700:SF8">
    <property type="entry name" value="HECT-TYPE E3 UBIQUITIN TRANSFERASE"/>
    <property type="match status" value="1"/>
</dbReference>
<dbReference type="Gene3D" id="3.30.2160.10">
    <property type="entry name" value="Hect, E3 ligase catalytic domain"/>
    <property type="match status" value="1"/>
</dbReference>
<evidence type="ECO:0000313" key="9">
    <source>
        <dbReference type="Proteomes" id="UP000837801"/>
    </source>
</evidence>
<keyword evidence="3" id="KW-0808">Transferase</keyword>
<dbReference type="GO" id="GO:0000209">
    <property type="term" value="P:protein polyubiquitination"/>
    <property type="evidence" value="ECO:0007669"/>
    <property type="project" value="InterPro"/>
</dbReference>
<keyword evidence="4 5" id="KW-0833">Ubl conjugation pathway</keyword>